<keyword evidence="8" id="KW-1185">Reference proteome</keyword>
<evidence type="ECO:0000256" key="1">
    <source>
        <dbReference type="ARBA" id="ARBA00004821"/>
    </source>
</evidence>
<dbReference type="PROSITE" id="PS51733">
    <property type="entry name" value="BPL_LPL_CATALYTIC"/>
    <property type="match status" value="1"/>
</dbReference>
<dbReference type="OrthoDB" id="19908at2759"/>
<name>A0A9P8V9M4_9PEZI</name>
<feature type="domain" description="BPL/LPL catalytic" evidence="6">
    <location>
        <begin position="88"/>
        <end position="309"/>
    </location>
</feature>
<keyword evidence="4" id="KW-0808">Transferase</keyword>
<evidence type="ECO:0000313" key="8">
    <source>
        <dbReference type="Proteomes" id="UP000770015"/>
    </source>
</evidence>
<organism evidence="7 8">
    <name type="scientific">Plectosphaerella plurivora</name>
    <dbReference type="NCBI Taxonomy" id="936078"/>
    <lineage>
        <taxon>Eukaryota</taxon>
        <taxon>Fungi</taxon>
        <taxon>Dikarya</taxon>
        <taxon>Ascomycota</taxon>
        <taxon>Pezizomycotina</taxon>
        <taxon>Sordariomycetes</taxon>
        <taxon>Hypocreomycetidae</taxon>
        <taxon>Glomerellales</taxon>
        <taxon>Plectosphaerellaceae</taxon>
        <taxon>Plectosphaerella</taxon>
    </lineage>
</organism>
<accession>A0A9P8V9M4</accession>
<dbReference type="InterPro" id="IPR004143">
    <property type="entry name" value="BPL_LPL_catalytic"/>
</dbReference>
<reference evidence="7" key="1">
    <citation type="journal article" date="2021" name="Nat. Commun.">
        <title>Genetic determinants of endophytism in the Arabidopsis root mycobiome.</title>
        <authorList>
            <person name="Mesny F."/>
            <person name="Miyauchi S."/>
            <person name="Thiergart T."/>
            <person name="Pickel B."/>
            <person name="Atanasova L."/>
            <person name="Karlsson M."/>
            <person name="Huettel B."/>
            <person name="Barry K.W."/>
            <person name="Haridas S."/>
            <person name="Chen C."/>
            <person name="Bauer D."/>
            <person name="Andreopoulos W."/>
            <person name="Pangilinan J."/>
            <person name="LaButti K."/>
            <person name="Riley R."/>
            <person name="Lipzen A."/>
            <person name="Clum A."/>
            <person name="Drula E."/>
            <person name="Henrissat B."/>
            <person name="Kohler A."/>
            <person name="Grigoriev I.V."/>
            <person name="Martin F.M."/>
            <person name="Hacquard S."/>
        </authorList>
    </citation>
    <scope>NUCLEOTIDE SEQUENCE</scope>
    <source>
        <strain evidence="7">MPI-SDFR-AT-0117</strain>
    </source>
</reference>
<gene>
    <name evidence="7" type="ORF">F5X68DRAFT_23729</name>
</gene>
<comment type="caution">
    <text evidence="7">The sequence shown here is derived from an EMBL/GenBank/DDBJ whole genome shotgun (WGS) entry which is preliminary data.</text>
</comment>
<dbReference type="PANTHER" id="PTHR10993:SF7">
    <property type="entry name" value="LIPOYLTRANSFERASE 2, MITOCHONDRIAL-RELATED"/>
    <property type="match status" value="1"/>
</dbReference>
<dbReference type="SUPFAM" id="SSF55681">
    <property type="entry name" value="Class II aaRS and biotin synthetases"/>
    <property type="match status" value="1"/>
</dbReference>
<evidence type="ECO:0000256" key="4">
    <source>
        <dbReference type="ARBA" id="ARBA00022679"/>
    </source>
</evidence>
<dbReference type="GO" id="GO:0009249">
    <property type="term" value="P:protein lipoylation"/>
    <property type="evidence" value="ECO:0007669"/>
    <property type="project" value="InterPro"/>
</dbReference>
<evidence type="ECO:0000259" key="6">
    <source>
        <dbReference type="PROSITE" id="PS51733"/>
    </source>
</evidence>
<dbReference type="AlphaFoldDB" id="A0A9P8V9M4"/>
<protein>
    <recommendedName>
        <fullName evidence="3">lipoyl(octanoyl) transferase</fullName>
        <ecNumber evidence="3">2.3.1.181</ecNumber>
    </recommendedName>
</protein>
<dbReference type="NCBIfam" id="TIGR00214">
    <property type="entry name" value="lipB"/>
    <property type="match status" value="1"/>
</dbReference>
<proteinExistence type="inferred from homology"/>
<evidence type="ECO:0000256" key="5">
    <source>
        <dbReference type="ARBA" id="ARBA00023315"/>
    </source>
</evidence>
<dbReference type="EC" id="2.3.1.181" evidence="3"/>
<dbReference type="Pfam" id="PF21948">
    <property type="entry name" value="LplA-B_cat"/>
    <property type="match status" value="1"/>
</dbReference>
<evidence type="ECO:0000256" key="3">
    <source>
        <dbReference type="ARBA" id="ARBA00012334"/>
    </source>
</evidence>
<evidence type="ECO:0000313" key="7">
    <source>
        <dbReference type="EMBL" id="KAH6683736.1"/>
    </source>
</evidence>
<dbReference type="EMBL" id="JAGSXJ010000017">
    <property type="protein sequence ID" value="KAH6683736.1"/>
    <property type="molecule type" value="Genomic_DNA"/>
</dbReference>
<dbReference type="PANTHER" id="PTHR10993">
    <property type="entry name" value="OCTANOYLTRANSFERASE"/>
    <property type="match status" value="1"/>
</dbReference>
<comment type="pathway">
    <text evidence="1">Protein modification; protein lipoylation via endogenous pathway; protein N(6)-(lipoyl)lysine from octanoyl-[acyl-carrier-protein]: step 1/2.</text>
</comment>
<dbReference type="Gene3D" id="3.30.930.10">
    <property type="entry name" value="Bira Bifunctional Protein, Domain 2"/>
    <property type="match status" value="1"/>
</dbReference>
<comment type="similarity">
    <text evidence="2">Belongs to the LipB family.</text>
</comment>
<evidence type="ECO:0000256" key="2">
    <source>
        <dbReference type="ARBA" id="ARBA00007907"/>
    </source>
</evidence>
<dbReference type="Proteomes" id="UP000770015">
    <property type="component" value="Unassembled WGS sequence"/>
</dbReference>
<dbReference type="InterPro" id="IPR000544">
    <property type="entry name" value="Octanoyltransferase"/>
</dbReference>
<dbReference type="GO" id="GO:0033819">
    <property type="term" value="F:lipoyl(octanoyl) transferase activity"/>
    <property type="evidence" value="ECO:0007669"/>
    <property type="project" value="UniProtKB-EC"/>
</dbReference>
<dbReference type="InterPro" id="IPR045864">
    <property type="entry name" value="aa-tRNA-synth_II/BPL/LPL"/>
</dbReference>
<keyword evidence="5" id="KW-0012">Acyltransferase</keyword>
<sequence length="330" mass="36273">MRPFSTRACLTTSRRVFETCPRRRWLSTPPPCPPLGLGLEGEAPSTLTHVHLASDQLGGHPSYANAALLQSGLRQLFLSHKSSPGTTPAPSPFVLSFTPPPTYTLGRRQSALNSDQEARLRRPLQVTTEGDRQEQSFTPTVVETDRGGLTTYHGPGQIVLWPILDIHSQHHNQFTVRSYARLLETTTQAVLSRLNISTYLSSADPGIWVTPHHATGAPERKIAALGVHLRRHITGLGVALNIDVAVDGGETINPWSRFVPCGLEGKAVTNIRQELGGSAWDELLRQHADVASLRLHIAERWVEELSRQIGTDAVRHKSIRENDLIPSLAP</sequence>